<dbReference type="NCBIfam" id="TIGR01509">
    <property type="entry name" value="HAD-SF-IA-v3"/>
    <property type="match status" value="1"/>
</dbReference>
<name>A0A0D8ZTV1_9CYAN</name>
<proteinExistence type="predicted"/>
<dbReference type="InterPro" id="IPR044999">
    <property type="entry name" value="CbbY-like"/>
</dbReference>
<dbReference type="PANTHER" id="PTHR42896">
    <property type="entry name" value="XYLULOSE-1,5-BISPHOSPHATE (XUBP) PHOSPHATASE"/>
    <property type="match status" value="1"/>
</dbReference>
<dbReference type="SUPFAM" id="SSF56784">
    <property type="entry name" value="HAD-like"/>
    <property type="match status" value="1"/>
</dbReference>
<evidence type="ECO:0000313" key="2">
    <source>
        <dbReference type="Proteomes" id="UP000032452"/>
    </source>
</evidence>
<reference evidence="1 2" key="1">
    <citation type="submission" date="2015-02" db="EMBL/GenBank/DDBJ databases">
        <title>Draft genome of a novel marine cyanobacterium (Chroococcales) isolated from South Atlantic Ocean.</title>
        <authorList>
            <person name="Rigonato J."/>
            <person name="Alvarenga D.O."/>
            <person name="Branco L.H."/>
            <person name="Varani A.M."/>
            <person name="Brandini F.P."/>
            <person name="Fiore M.F."/>
        </authorList>
    </citation>
    <scope>NUCLEOTIDE SEQUENCE [LARGE SCALE GENOMIC DNA]</scope>
    <source>
        <strain evidence="1 2">CENA595</strain>
    </source>
</reference>
<keyword evidence="2" id="KW-1185">Reference proteome</keyword>
<accession>A0A0D8ZTV1</accession>
<dbReference type="Gene3D" id="3.40.50.1000">
    <property type="entry name" value="HAD superfamily/HAD-like"/>
    <property type="match status" value="1"/>
</dbReference>
<dbReference type="InterPro" id="IPR036412">
    <property type="entry name" value="HAD-like_sf"/>
</dbReference>
<dbReference type="InterPro" id="IPR006439">
    <property type="entry name" value="HAD-SF_hydro_IA"/>
</dbReference>
<dbReference type="InterPro" id="IPR023198">
    <property type="entry name" value="PGP-like_dom2"/>
</dbReference>
<dbReference type="PANTHER" id="PTHR42896:SF2">
    <property type="entry name" value="CBBY-LIKE PROTEIN"/>
    <property type="match status" value="1"/>
</dbReference>
<dbReference type="AlphaFoldDB" id="A0A0D8ZTV1"/>
<dbReference type="RefSeq" id="WP_045054612.1">
    <property type="nucleotide sequence ID" value="NZ_CAWMDP010000042.1"/>
</dbReference>
<dbReference type="PATRIC" id="fig|1618023.3.peg.3867"/>
<protein>
    <submittedName>
        <fullName evidence="1">Haloacid dehalogenase</fullName>
    </submittedName>
</protein>
<evidence type="ECO:0000313" key="1">
    <source>
        <dbReference type="EMBL" id="KJH71807.1"/>
    </source>
</evidence>
<sequence>MSAIIFDCDGVLADTEHDGHLPAFNQTFKEFNLPVQWSEADYNEKVQIGGGKERMASILTPNFVQKAGLPSDAEKQSKMLVEWHLRKTDIYKEMVKGGRLPGRPGIARLTKEAIAAGWTLVVASTSAEESVRTVLEFVVGKEQAAHFHVFAGDMVPKKKPAPDIYLLAKERLNLSPQDTLAIEDSHNGLMAAVGAGFRCLVTVSTYSKHEDLSEALLVVSDLGEPNSPMRIIANRSRAKPGDYITLEDVRACIKT</sequence>
<comment type="caution">
    <text evidence="1">The sequence shown here is derived from an EMBL/GenBank/DDBJ whole genome shotgun (WGS) entry which is preliminary data.</text>
</comment>
<gene>
    <name evidence="1" type="ORF">UH38_10495</name>
</gene>
<dbReference type="GO" id="GO:0016787">
    <property type="term" value="F:hydrolase activity"/>
    <property type="evidence" value="ECO:0007669"/>
    <property type="project" value="InterPro"/>
</dbReference>
<dbReference type="Gene3D" id="1.10.150.240">
    <property type="entry name" value="Putative phosphatase, domain 2"/>
    <property type="match status" value="1"/>
</dbReference>
<dbReference type="Proteomes" id="UP000032452">
    <property type="component" value="Unassembled WGS sequence"/>
</dbReference>
<organism evidence="1 2">
    <name type="scientific">Aliterella atlantica CENA595</name>
    <dbReference type="NCBI Taxonomy" id="1618023"/>
    <lineage>
        <taxon>Bacteria</taxon>
        <taxon>Bacillati</taxon>
        <taxon>Cyanobacteriota</taxon>
        <taxon>Cyanophyceae</taxon>
        <taxon>Chroococcidiopsidales</taxon>
        <taxon>Aliterellaceae</taxon>
        <taxon>Aliterella</taxon>
    </lineage>
</organism>
<dbReference type="EMBL" id="JYON01000009">
    <property type="protein sequence ID" value="KJH71807.1"/>
    <property type="molecule type" value="Genomic_DNA"/>
</dbReference>
<dbReference type="OrthoDB" id="9797743at2"/>
<dbReference type="Pfam" id="PF00702">
    <property type="entry name" value="Hydrolase"/>
    <property type="match status" value="1"/>
</dbReference>
<dbReference type="SFLD" id="SFLDS00003">
    <property type="entry name" value="Haloacid_Dehalogenase"/>
    <property type="match status" value="1"/>
</dbReference>
<dbReference type="STRING" id="1618023.UH38_10495"/>
<dbReference type="SFLD" id="SFLDG01129">
    <property type="entry name" value="C1.5:_HAD__Beta-PGM__Phosphata"/>
    <property type="match status" value="1"/>
</dbReference>
<dbReference type="InterPro" id="IPR023214">
    <property type="entry name" value="HAD_sf"/>
</dbReference>